<feature type="signal peptide" evidence="19">
    <location>
        <begin position="1"/>
        <end position="38"/>
    </location>
</feature>
<dbReference type="InterPro" id="IPR034236">
    <property type="entry name" value="CuRO_CcO_Caa3_II"/>
</dbReference>
<evidence type="ECO:0000256" key="19">
    <source>
        <dbReference type="SAM" id="SignalP"/>
    </source>
</evidence>
<feature type="domain" description="Cytochrome oxidase subunit II copper A binding" evidence="20">
    <location>
        <begin position="141"/>
        <end position="259"/>
    </location>
</feature>
<feature type="transmembrane region" description="Helical" evidence="18">
    <location>
        <begin position="62"/>
        <end position="86"/>
    </location>
</feature>
<comment type="subcellular location">
    <subcellularLocation>
        <location evidence="16">Cell membrane</location>
        <topology evidence="16">Multi-pass membrane protein</topology>
    </subcellularLocation>
    <subcellularLocation>
        <location evidence="1">Membrane</location>
        <topology evidence="1">Multi-pass membrane protein</topology>
    </subcellularLocation>
</comment>
<evidence type="ECO:0000256" key="3">
    <source>
        <dbReference type="ARBA" id="ARBA00022448"/>
    </source>
</evidence>
<dbReference type="Pfam" id="PF00116">
    <property type="entry name" value="COX2"/>
    <property type="match status" value="1"/>
</dbReference>
<dbReference type="RefSeq" id="WP_380129676.1">
    <property type="nucleotide sequence ID" value="NZ_JBHSEG010000001.1"/>
</dbReference>
<dbReference type="Gene3D" id="1.10.287.90">
    <property type="match status" value="1"/>
</dbReference>
<dbReference type="SUPFAM" id="SSF49503">
    <property type="entry name" value="Cupredoxins"/>
    <property type="match status" value="1"/>
</dbReference>
<evidence type="ECO:0000259" key="21">
    <source>
        <dbReference type="PROSITE" id="PS50999"/>
    </source>
</evidence>
<evidence type="ECO:0000256" key="12">
    <source>
        <dbReference type="ARBA" id="ARBA00023008"/>
    </source>
</evidence>
<keyword evidence="5 16" id="KW-0679">Respiratory chain</keyword>
<comment type="cofactor">
    <cofactor evidence="17">
        <name>Cu cation</name>
        <dbReference type="ChEBI" id="CHEBI:23378"/>
    </cofactor>
    <text evidence="17">Binds a copper A center.</text>
</comment>
<keyword evidence="12 17" id="KW-0186">Copper</keyword>
<keyword evidence="13 18" id="KW-0472">Membrane</keyword>
<dbReference type="InterPro" id="IPR008972">
    <property type="entry name" value="Cupredoxin"/>
</dbReference>
<keyword evidence="8" id="KW-1278">Translocase</keyword>
<keyword evidence="10 18" id="KW-1133">Transmembrane helix</keyword>
<evidence type="ECO:0000256" key="14">
    <source>
        <dbReference type="ARBA" id="ARBA00024688"/>
    </source>
</evidence>
<protein>
    <recommendedName>
        <fullName evidence="17">Cytochrome c oxidase subunit 2</fullName>
        <ecNumber evidence="17">7.1.1.9</ecNumber>
    </recommendedName>
</protein>
<dbReference type="SUPFAM" id="SSF81464">
    <property type="entry name" value="Cytochrome c oxidase subunit II-like, transmembrane region"/>
    <property type="match status" value="1"/>
</dbReference>
<dbReference type="PROSITE" id="PS50857">
    <property type="entry name" value="COX2_CUA"/>
    <property type="match status" value="1"/>
</dbReference>
<gene>
    <name evidence="23" type="primary">coxB</name>
    <name evidence="23" type="ORF">ACFO0P_03225</name>
</gene>
<name>A0ABV8Y1F2_9DEIO</name>
<evidence type="ECO:0000313" key="23">
    <source>
        <dbReference type="EMBL" id="MFC4452774.1"/>
    </source>
</evidence>
<dbReference type="InterPro" id="IPR009056">
    <property type="entry name" value="Cyt_c-like_dom"/>
</dbReference>
<evidence type="ECO:0000259" key="22">
    <source>
        <dbReference type="PROSITE" id="PS51007"/>
    </source>
</evidence>
<evidence type="ECO:0000256" key="1">
    <source>
        <dbReference type="ARBA" id="ARBA00004141"/>
    </source>
</evidence>
<evidence type="ECO:0000259" key="20">
    <source>
        <dbReference type="PROSITE" id="PS50857"/>
    </source>
</evidence>
<feature type="domain" description="Cytochrome c" evidence="22">
    <location>
        <begin position="272"/>
        <end position="373"/>
    </location>
</feature>
<sequence length="387" mass="41530">MKLNTPPRPSGSGPSGKLRAPMLTLTPLLLALGGLAAAQDQSQTQATHVVTLGDLHSGFNRQVWWMSIPVIIVAILIFVGVSYALFHTVAKYREDRHTNEPEQFHGNNRLESILIAVPVVIVTLISVITVRTMALTNPTPPNALKINVTGAQFWWAFDYPGTTAVGGGPVTNGNELVVPTGRSIALTITAKDVIHAFWAPNLGGQRDAIPGSKKTWQIDTEQPGVYQGNCSVLCGASHANMRFKVVALPPEQYNTFIQAAQAYRAPTPATGSSEERGYTIFMQGKASAQAAPCASCHRIQGTPAKGAVGPDLSYFGSRNTLGAGRWEGEQARAMLKPWIINSAAVKPGALMPPYPNLSEQDLSDLQAYLESLKLPDAAAYWGKVPVR</sequence>
<evidence type="ECO:0000256" key="17">
    <source>
        <dbReference type="RuleBase" id="RU004024"/>
    </source>
</evidence>
<evidence type="ECO:0000256" key="11">
    <source>
        <dbReference type="ARBA" id="ARBA00023004"/>
    </source>
</evidence>
<dbReference type="SUPFAM" id="SSF46626">
    <property type="entry name" value="Cytochrome c"/>
    <property type="match status" value="1"/>
</dbReference>
<dbReference type="Pfam" id="PF00034">
    <property type="entry name" value="Cytochrom_C"/>
    <property type="match status" value="1"/>
</dbReference>
<dbReference type="CDD" id="cd04213">
    <property type="entry name" value="CuRO_CcO_Caa3_II"/>
    <property type="match status" value="1"/>
</dbReference>
<keyword evidence="24" id="KW-1185">Reference proteome</keyword>
<evidence type="ECO:0000256" key="15">
    <source>
        <dbReference type="PROSITE-ProRule" id="PRU00433"/>
    </source>
</evidence>
<evidence type="ECO:0000256" key="13">
    <source>
        <dbReference type="ARBA" id="ARBA00023136"/>
    </source>
</evidence>
<comment type="similarity">
    <text evidence="2 16">Belongs to the cytochrome c oxidase subunit 2 family.</text>
</comment>
<dbReference type="InterPro" id="IPR045187">
    <property type="entry name" value="CcO_II"/>
</dbReference>
<evidence type="ECO:0000256" key="7">
    <source>
        <dbReference type="ARBA" id="ARBA00022723"/>
    </source>
</evidence>
<dbReference type="PANTHER" id="PTHR22888">
    <property type="entry name" value="CYTOCHROME C OXIDASE, SUBUNIT II"/>
    <property type="match status" value="1"/>
</dbReference>
<comment type="caution">
    <text evidence="23">The sequence shown here is derived from an EMBL/GenBank/DDBJ whole genome shotgun (WGS) entry which is preliminary data.</text>
</comment>
<dbReference type="PANTHER" id="PTHR22888:SF9">
    <property type="entry name" value="CYTOCHROME C OXIDASE SUBUNIT 2"/>
    <property type="match status" value="1"/>
</dbReference>
<evidence type="ECO:0000256" key="6">
    <source>
        <dbReference type="ARBA" id="ARBA00022692"/>
    </source>
</evidence>
<dbReference type="Gene3D" id="2.60.40.420">
    <property type="entry name" value="Cupredoxins - blue copper proteins"/>
    <property type="match status" value="1"/>
</dbReference>
<reference evidence="24" key="1">
    <citation type="journal article" date="2019" name="Int. J. Syst. Evol. Microbiol.">
        <title>The Global Catalogue of Microorganisms (GCM) 10K type strain sequencing project: providing services to taxonomists for standard genome sequencing and annotation.</title>
        <authorList>
            <consortium name="The Broad Institute Genomics Platform"/>
            <consortium name="The Broad Institute Genome Sequencing Center for Infectious Disease"/>
            <person name="Wu L."/>
            <person name="Ma J."/>
        </authorList>
    </citation>
    <scope>NUCLEOTIDE SEQUENCE [LARGE SCALE GENOMIC DNA]</scope>
    <source>
        <strain evidence="24">CCUG 39970</strain>
    </source>
</reference>
<dbReference type="PROSITE" id="PS51007">
    <property type="entry name" value="CYTC"/>
    <property type="match status" value="1"/>
</dbReference>
<feature type="transmembrane region" description="Helical" evidence="18">
    <location>
        <begin position="113"/>
        <end position="134"/>
    </location>
</feature>
<feature type="chain" id="PRO_5045927460" description="Cytochrome c oxidase subunit 2" evidence="19">
    <location>
        <begin position="39"/>
        <end position="387"/>
    </location>
</feature>
<evidence type="ECO:0000256" key="10">
    <source>
        <dbReference type="ARBA" id="ARBA00022989"/>
    </source>
</evidence>
<evidence type="ECO:0000256" key="2">
    <source>
        <dbReference type="ARBA" id="ARBA00007866"/>
    </source>
</evidence>
<dbReference type="InterPro" id="IPR036909">
    <property type="entry name" value="Cyt_c-like_dom_sf"/>
</dbReference>
<evidence type="ECO:0000256" key="16">
    <source>
        <dbReference type="RuleBase" id="RU000456"/>
    </source>
</evidence>
<evidence type="ECO:0000256" key="18">
    <source>
        <dbReference type="SAM" id="Phobius"/>
    </source>
</evidence>
<dbReference type="EMBL" id="JBHSEG010000001">
    <property type="protein sequence ID" value="MFC4452774.1"/>
    <property type="molecule type" value="Genomic_DNA"/>
</dbReference>
<dbReference type="InterPro" id="IPR002429">
    <property type="entry name" value="CcO_II-like_C"/>
</dbReference>
<dbReference type="PROSITE" id="PS50999">
    <property type="entry name" value="COX2_TM"/>
    <property type="match status" value="1"/>
</dbReference>
<comment type="catalytic activity">
    <reaction evidence="17">
        <text>4 Fe(II)-[cytochrome c] + O2 + 8 H(+)(in) = 4 Fe(III)-[cytochrome c] + 2 H2O + 4 H(+)(out)</text>
        <dbReference type="Rhea" id="RHEA:11436"/>
        <dbReference type="Rhea" id="RHEA-COMP:10350"/>
        <dbReference type="Rhea" id="RHEA-COMP:14399"/>
        <dbReference type="ChEBI" id="CHEBI:15377"/>
        <dbReference type="ChEBI" id="CHEBI:15378"/>
        <dbReference type="ChEBI" id="CHEBI:15379"/>
        <dbReference type="ChEBI" id="CHEBI:29033"/>
        <dbReference type="ChEBI" id="CHEBI:29034"/>
        <dbReference type="EC" id="7.1.1.9"/>
    </reaction>
</comment>
<organism evidence="23 24">
    <name type="scientific">Deinococcus sonorensis</name>
    <dbReference type="NCBI Taxonomy" id="309891"/>
    <lineage>
        <taxon>Bacteria</taxon>
        <taxon>Thermotogati</taxon>
        <taxon>Deinococcota</taxon>
        <taxon>Deinococci</taxon>
        <taxon>Deinococcales</taxon>
        <taxon>Deinococcaceae</taxon>
        <taxon>Deinococcus</taxon>
    </lineage>
</organism>
<keyword evidence="11 15" id="KW-0408">Iron</keyword>
<comment type="function">
    <text evidence="14 17">Subunits I and II form the functional core of the enzyme complex. Electrons originating in cytochrome c are transferred via heme a and Cu(A) to the binuclear center formed by heme a3 and Cu(B).</text>
</comment>
<dbReference type="Proteomes" id="UP001595939">
    <property type="component" value="Unassembled WGS sequence"/>
</dbReference>
<dbReference type="InterPro" id="IPR011759">
    <property type="entry name" value="Cyt_c_oxidase_su2_TM_dom"/>
</dbReference>
<evidence type="ECO:0000313" key="24">
    <source>
        <dbReference type="Proteomes" id="UP001595939"/>
    </source>
</evidence>
<keyword evidence="4 15" id="KW-0349">Heme</keyword>
<evidence type="ECO:0000256" key="5">
    <source>
        <dbReference type="ARBA" id="ARBA00022660"/>
    </source>
</evidence>
<keyword evidence="7 15" id="KW-0479">Metal-binding</keyword>
<keyword evidence="3 16" id="KW-0813">Transport</keyword>
<dbReference type="NCBIfam" id="TIGR02866">
    <property type="entry name" value="CoxB"/>
    <property type="match status" value="1"/>
</dbReference>
<accession>A0ABV8Y1F2</accession>
<keyword evidence="6 16" id="KW-0812">Transmembrane</keyword>
<dbReference type="EC" id="7.1.1.9" evidence="17"/>
<feature type="domain" description="Cytochrome oxidase subunit II transmembrane region profile" evidence="21">
    <location>
        <begin position="44"/>
        <end position="140"/>
    </location>
</feature>
<keyword evidence="9 16" id="KW-0249">Electron transport</keyword>
<evidence type="ECO:0000256" key="9">
    <source>
        <dbReference type="ARBA" id="ARBA00022982"/>
    </source>
</evidence>
<evidence type="ECO:0000256" key="8">
    <source>
        <dbReference type="ARBA" id="ARBA00022967"/>
    </source>
</evidence>
<keyword evidence="19" id="KW-0732">Signal</keyword>
<evidence type="ECO:0000256" key="4">
    <source>
        <dbReference type="ARBA" id="ARBA00022617"/>
    </source>
</evidence>
<proteinExistence type="inferred from homology"/>
<dbReference type="InterPro" id="IPR036257">
    <property type="entry name" value="Cyt_c_oxidase_su2_TM_sf"/>
</dbReference>
<dbReference type="InterPro" id="IPR014222">
    <property type="entry name" value="Cyt_c_oxidase_su2"/>
</dbReference>
<dbReference type="Pfam" id="PF02790">
    <property type="entry name" value="COX2_TM"/>
    <property type="match status" value="1"/>
</dbReference>
<dbReference type="InterPro" id="IPR001505">
    <property type="entry name" value="Copper_CuA"/>
</dbReference>
<dbReference type="PROSITE" id="PS00078">
    <property type="entry name" value="COX2"/>
    <property type="match status" value="1"/>
</dbReference>